<gene>
    <name evidence="12" type="ORF">M408DRAFT_171842</name>
</gene>
<keyword evidence="7 10" id="KW-0804">Transcription</keyword>
<evidence type="ECO:0000259" key="11">
    <source>
        <dbReference type="Pfam" id="PF06333"/>
    </source>
</evidence>
<keyword evidence="5 10" id="KW-0805">Transcription regulation</keyword>
<dbReference type="HOGENOM" id="CLU_548795_0_0_1"/>
<dbReference type="STRING" id="933852.A0A0C2WLU6"/>
<keyword evidence="13" id="KW-1185">Reference proteome</keyword>
<evidence type="ECO:0000313" key="13">
    <source>
        <dbReference type="Proteomes" id="UP000054097"/>
    </source>
</evidence>
<proteinExistence type="inferred from homology"/>
<dbReference type="InterPro" id="IPR051139">
    <property type="entry name" value="Mediator_complx_sub13"/>
</dbReference>
<dbReference type="GO" id="GO:0016592">
    <property type="term" value="C:mediator complex"/>
    <property type="evidence" value="ECO:0007669"/>
    <property type="project" value="InterPro"/>
</dbReference>
<dbReference type="AlphaFoldDB" id="A0A0C2WLU6"/>
<evidence type="ECO:0000256" key="8">
    <source>
        <dbReference type="ARBA" id="ARBA00023242"/>
    </source>
</evidence>
<feature type="domain" description="Mediator complex subunit Med13 C-terminal" evidence="11">
    <location>
        <begin position="383"/>
        <end position="490"/>
    </location>
</feature>
<evidence type="ECO:0000256" key="2">
    <source>
        <dbReference type="ARBA" id="ARBA00009354"/>
    </source>
</evidence>
<evidence type="ECO:0000256" key="1">
    <source>
        <dbReference type="ARBA" id="ARBA00004123"/>
    </source>
</evidence>
<reference evidence="13" key="2">
    <citation type="submission" date="2015-01" db="EMBL/GenBank/DDBJ databases">
        <title>Evolutionary Origins and Diversification of the Mycorrhizal Mutualists.</title>
        <authorList>
            <consortium name="DOE Joint Genome Institute"/>
            <consortium name="Mycorrhizal Genomics Consortium"/>
            <person name="Kohler A."/>
            <person name="Kuo A."/>
            <person name="Nagy L.G."/>
            <person name="Floudas D."/>
            <person name="Copeland A."/>
            <person name="Barry K.W."/>
            <person name="Cichocki N."/>
            <person name="Veneault-Fourrey C."/>
            <person name="LaButti K."/>
            <person name="Lindquist E.A."/>
            <person name="Lipzen A."/>
            <person name="Lundell T."/>
            <person name="Morin E."/>
            <person name="Murat C."/>
            <person name="Riley R."/>
            <person name="Ohm R."/>
            <person name="Sun H."/>
            <person name="Tunlid A."/>
            <person name="Henrissat B."/>
            <person name="Grigoriev I.V."/>
            <person name="Hibbett D.S."/>
            <person name="Martin F."/>
        </authorList>
    </citation>
    <scope>NUCLEOTIDE SEQUENCE [LARGE SCALE GENOMIC DNA]</scope>
    <source>
        <strain evidence="13">MAFF 305830</strain>
    </source>
</reference>
<dbReference type="Proteomes" id="UP000054097">
    <property type="component" value="Unassembled WGS sequence"/>
</dbReference>
<evidence type="ECO:0000256" key="3">
    <source>
        <dbReference type="ARBA" id="ARBA00019618"/>
    </source>
</evidence>
<accession>A0A0C2WLU6</accession>
<evidence type="ECO:0000256" key="10">
    <source>
        <dbReference type="RuleBase" id="RU364134"/>
    </source>
</evidence>
<dbReference type="GO" id="GO:0003713">
    <property type="term" value="F:transcription coactivator activity"/>
    <property type="evidence" value="ECO:0007669"/>
    <property type="project" value="TreeGrafter"/>
</dbReference>
<dbReference type="GO" id="GO:0045944">
    <property type="term" value="P:positive regulation of transcription by RNA polymerase II"/>
    <property type="evidence" value="ECO:0007669"/>
    <property type="project" value="TreeGrafter"/>
</dbReference>
<comment type="subunit">
    <text evidence="10">Component of the SRB8-11 complex, which itself associates with the Mediator complex.</text>
</comment>
<organism evidence="12 13">
    <name type="scientific">Serendipita vermifera MAFF 305830</name>
    <dbReference type="NCBI Taxonomy" id="933852"/>
    <lineage>
        <taxon>Eukaryota</taxon>
        <taxon>Fungi</taxon>
        <taxon>Dikarya</taxon>
        <taxon>Basidiomycota</taxon>
        <taxon>Agaricomycotina</taxon>
        <taxon>Agaricomycetes</taxon>
        <taxon>Sebacinales</taxon>
        <taxon>Serendipitaceae</taxon>
        <taxon>Serendipita</taxon>
    </lineage>
</organism>
<comment type="similarity">
    <text evidence="2 10">Belongs to the Mediator complex subunit 13 family.</text>
</comment>
<dbReference type="InterPro" id="IPR009401">
    <property type="entry name" value="Med13_C"/>
</dbReference>
<comment type="subcellular location">
    <subcellularLocation>
        <location evidence="1 10">Nucleus</location>
    </subcellularLocation>
</comment>
<sequence length="497" mass="54366">MFLQSRFDRMWIAEHDLAIPTDIQLPVLSFSSAIMSPYQSNMPIIPMSVPTTVSPEAQPSPNDGPTRLATNLAQRFAREAVRKPLWNAVVVAMREIGPLGPRTRRDLWQVEIAAVVSAMQQSSRAEWGKSISEVADTKDDSSVSFSGSQASPAAAVKPSRGLLDHVNLLQPPKVHLGHGNNVVEVLPSITRFWDQLNATPLNVPKDVLCAVLVSDTGGMRKYEQAELWLKKLGKTYAAKLLGSHEPALVEGNPLGVAAVKWDRLRGICNTLVRAAKETLAKPLIVCVIVPNTFTNLSHPNATQVLVTIAEVSGSRVAAPGTAISMLIPEVFPSHARTLSQNAHFGTERLAQTVYDSFPPAVIRQNSRLSAKKKGVDETFDAYAFALASRRPPKALFVEKWPPPTSSTFDRYAFLHVAYNVSANGEWVVATLITEIGDQLESQVWRVDEHDALNSIVRNVLDFVLKHAHRADVEWRITLAKSGAMSSLELNGMSASQS</sequence>
<evidence type="ECO:0000256" key="4">
    <source>
        <dbReference type="ARBA" id="ARBA00022491"/>
    </source>
</evidence>
<keyword evidence="6 10" id="KW-0010">Activator</keyword>
<name>A0A0C2WLU6_SERVB</name>
<dbReference type="Pfam" id="PF06333">
    <property type="entry name" value="Med13_C"/>
    <property type="match status" value="1"/>
</dbReference>
<evidence type="ECO:0000256" key="9">
    <source>
        <dbReference type="ARBA" id="ARBA00032008"/>
    </source>
</evidence>
<evidence type="ECO:0000313" key="12">
    <source>
        <dbReference type="EMBL" id="KIM27288.1"/>
    </source>
</evidence>
<comment type="function">
    <text evidence="10">Component of the SRB8-11 complex. The SRB8-11 complex is a regulatory module of the Mediator complex which is itself involved in regulation of basal and activated RNA polymerase II-dependent transcription. The SRB8-11 complex may be involved in the transcriptional repression of a subset of genes regulated by Mediator. It may inhibit the association of the Mediator complex with RNA polymerase II to form the holoenzyme complex.</text>
</comment>
<keyword evidence="8 10" id="KW-0539">Nucleus</keyword>
<reference evidence="12 13" key="1">
    <citation type="submission" date="2014-04" db="EMBL/GenBank/DDBJ databases">
        <authorList>
            <consortium name="DOE Joint Genome Institute"/>
            <person name="Kuo A."/>
            <person name="Zuccaro A."/>
            <person name="Kohler A."/>
            <person name="Nagy L.G."/>
            <person name="Floudas D."/>
            <person name="Copeland A."/>
            <person name="Barry K.W."/>
            <person name="Cichocki N."/>
            <person name="Veneault-Fourrey C."/>
            <person name="LaButti K."/>
            <person name="Lindquist E.A."/>
            <person name="Lipzen A."/>
            <person name="Lundell T."/>
            <person name="Morin E."/>
            <person name="Murat C."/>
            <person name="Sun H."/>
            <person name="Tunlid A."/>
            <person name="Henrissat B."/>
            <person name="Grigoriev I.V."/>
            <person name="Hibbett D.S."/>
            <person name="Martin F."/>
            <person name="Nordberg H.P."/>
            <person name="Cantor M.N."/>
            <person name="Hua S.X."/>
        </authorList>
    </citation>
    <scope>NUCLEOTIDE SEQUENCE [LARGE SCALE GENOMIC DNA]</scope>
    <source>
        <strain evidence="12 13">MAFF 305830</strain>
    </source>
</reference>
<evidence type="ECO:0000256" key="6">
    <source>
        <dbReference type="ARBA" id="ARBA00023159"/>
    </source>
</evidence>
<dbReference type="PANTHER" id="PTHR48249">
    <property type="entry name" value="MEDIATOR OF RNA POLYMERASE II TRANSCRIPTION SUBUNIT 13"/>
    <property type="match status" value="1"/>
</dbReference>
<evidence type="ECO:0000256" key="7">
    <source>
        <dbReference type="ARBA" id="ARBA00023163"/>
    </source>
</evidence>
<evidence type="ECO:0000256" key="5">
    <source>
        <dbReference type="ARBA" id="ARBA00023015"/>
    </source>
</evidence>
<dbReference type="PANTHER" id="PTHR48249:SF3">
    <property type="entry name" value="MEDIATOR OF RNA POLYMERASE II TRANSCRIPTION SUBUNIT 13"/>
    <property type="match status" value="1"/>
</dbReference>
<protein>
    <recommendedName>
        <fullName evidence="3 10">Mediator of RNA polymerase II transcription subunit 13</fullName>
    </recommendedName>
    <alternativeName>
        <fullName evidence="9 10">Mediator complex subunit 13</fullName>
    </alternativeName>
</protein>
<keyword evidence="4 10" id="KW-0678">Repressor</keyword>
<dbReference type="EMBL" id="KN824300">
    <property type="protein sequence ID" value="KIM27288.1"/>
    <property type="molecule type" value="Genomic_DNA"/>
</dbReference>
<dbReference type="OrthoDB" id="2677028at2759"/>